<dbReference type="InterPro" id="IPR036271">
    <property type="entry name" value="Tet_transcr_reg_TetR-rel_C_sf"/>
</dbReference>
<name>A0A069D2G4_WEIOS</name>
<organism evidence="6 7">
    <name type="scientific">Weissella oryzae (strain DSM 25784 / JCM 18191 / LMG 30913 / SG25)</name>
    <dbReference type="NCBI Taxonomy" id="1329250"/>
    <lineage>
        <taxon>Bacteria</taxon>
        <taxon>Bacillati</taxon>
        <taxon>Bacillota</taxon>
        <taxon>Bacilli</taxon>
        <taxon>Lactobacillales</taxon>
        <taxon>Lactobacillaceae</taxon>
        <taxon>Weissella</taxon>
    </lineage>
</organism>
<keyword evidence="1" id="KW-0805">Transcription regulation</keyword>
<feature type="DNA-binding region" description="H-T-H motif" evidence="4">
    <location>
        <begin position="33"/>
        <end position="52"/>
    </location>
</feature>
<protein>
    <submittedName>
        <fullName evidence="6">TetR family transcriptional regulator</fullName>
    </submittedName>
</protein>
<dbReference type="GO" id="GO:0003700">
    <property type="term" value="F:DNA-binding transcription factor activity"/>
    <property type="evidence" value="ECO:0007669"/>
    <property type="project" value="TreeGrafter"/>
</dbReference>
<dbReference type="InterPro" id="IPR009057">
    <property type="entry name" value="Homeodomain-like_sf"/>
</dbReference>
<evidence type="ECO:0000313" key="6">
    <source>
        <dbReference type="EMBL" id="GAK31621.1"/>
    </source>
</evidence>
<dbReference type="Gene3D" id="1.10.357.10">
    <property type="entry name" value="Tetracycline Repressor, domain 2"/>
    <property type="match status" value="1"/>
</dbReference>
<evidence type="ECO:0000259" key="5">
    <source>
        <dbReference type="PROSITE" id="PS50977"/>
    </source>
</evidence>
<evidence type="ECO:0000256" key="1">
    <source>
        <dbReference type="ARBA" id="ARBA00023015"/>
    </source>
</evidence>
<dbReference type="Proteomes" id="UP000030643">
    <property type="component" value="Unassembled WGS sequence"/>
</dbReference>
<dbReference type="GO" id="GO:0000976">
    <property type="term" value="F:transcription cis-regulatory region binding"/>
    <property type="evidence" value="ECO:0007669"/>
    <property type="project" value="TreeGrafter"/>
</dbReference>
<dbReference type="eggNOG" id="COG1309">
    <property type="taxonomic scope" value="Bacteria"/>
</dbReference>
<sequence length="200" mass="23271">MTNNQRRRGEDLKAAIYEAATWLLENEGYEKVTFQNVARRAHTTRSVLYRYWDDVYTLIYEAAHWYAQQSPDWQGTVMDATFNSGSLRQDLIDMLTFTRKNAHRFPKGFLPFIAWQQTQGRKALAEQIGGITTGNIIIIERILARAQERGEAREDIPQSAKLLPFQQARYFIMFEGQAMTDDETKNLVDEILLPLYQKVD</sequence>
<dbReference type="Pfam" id="PF00440">
    <property type="entry name" value="TetR_N"/>
    <property type="match status" value="1"/>
</dbReference>
<evidence type="ECO:0000256" key="2">
    <source>
        <dbReference type="ARBA" id="ARBA00023125"/>
    </source>
</evidence>
<dbReference type="Gene3D" id="1.10.10.60">
    <property type="entry name" value="Homeodomain-like"/>
    <property type="match status" value="1"/>
</dbReference>
<dbReference type="STRING" id="1329250.WOSG25_120120"/>
<proteinExistence type="predicted"/>
<keyword evidence="3" id="KW-0804">Transcription</keyword>
<feature type="domain" description="HTH tetR-type" evidence="5">
    <location>
        <begin position="10"/>
        <end position="70"/>
    </location>
</feature>
<dbReference type="Pfam" id="PF16859">
    <property type="entry name" value="TetR_C_11"/>
    <property type="match status" value="1"/>
</dbReference>
<evidence type="ECO:0000256" key="4">
    <source>
        <dbReference type="PROSITE-ProRule" id="PRU00335"/>
    </source>
</evidence>
<gene>
    <name evidence="6" type="ORF">WOSG25_120120</name>
</gene>
<dbReference type="SUPFAM" id="SSF48498">
    <property type="entry name" value="Tetracyclin repressor-like, C-terminal domain"/>
    <property type="match status" value="1"/>
</dbReference>
<reference evidence="7" key="1">
    <citation type="journal article" date="2014" name="Genome Announc.">
        <title>Draft genome sequence of Weissella oryzae SG25T, isolated from fermented rice grains.</title>
        <authorList>
            <person name="Tanizawa Y."/>
            <person name="Fujisawa T."/>
            <person name="Mochizuki T."/>
            <person name="Kaminuma E."/>
            <person name="Suzuki Y."/>
            <person name="Nakamura Y."/>
            <person name="Tohno M."/>
        </authorList>
    </citation>
    <scope>NUCLEOTIDE SEQUENCE [LARGE SCALE GENOMIC DNA]</scope>
    <source>
        <strain evidence="7">DSM 25784 / JCM 18191 / LMG 30913 / SG25</strain>
    </source>
</reference>
<keyword evidence="2 4" id="KW-0238">DNA-binding</keyword>
<keyword evidence="7" id="KW-1185">Reference proteome</keyword>
<dbReference type="PANTHER" id="PTHR30055">
    <property type="entry name" value="HTH-TYPE TRANSCRIPTIONAL REGULATOR RUTR"/>
    <property type="match status" value="1"/>
</dbReference>
<evidence type="ECO:0000313" key="7">
    <source>
        <dbReference type="Proteomes" id="UP000030643"/>
    </source>
</evidence>
<dbReference type="RefSeq" id="WP_027699575.1">
    <property type="nucleotide sequence ID" value="NZ_DF820495.1"/>
</dbReference>
<dbReference type="AlphaFoldDB" id="A0A069D2G4"/>
<dbReference type="EMBL" id="DF820495">
    <property type="protein sequence ID" value="GAK31621.1"/>
    <property type="molecule type" value="Genomic_DNA"/>
</dbReference>
<dbReference type="InterPro" id="IPR001647">
    <property type="entry name" value="HTH_TetR"/>
</dbReference>
<accession>A0A069D2G4</accession>
<dbReference type="OrthoDB" id="9796019at2"/>
<evidence type="ECO:0000256" key="3">
    <source>
        <dbReference type="ARBA" id="ARBA00023163"/>
    </source>
</evidence>
<dbReference type="InterPro" id="IPR050109">
    <property type="entry name" value="HTH-type_TetR-like_transc_reg"/>
</dbReference>
<dbReference type="InterPro" id="IPR011075">
    <property type="entry name" value="TetR_C"/>
</dbReference>
<dbReference type="PANTHER" id="PTHR30055:SF148">
    <property type="entry name" value="TETR-FAMILY TRANSCRIPTIONAL REGULATOR"/>
    <property type="match status" value="1"/>
</dbReference>
<dbReference type="PROSITE" id="PS50977">
    <property type="entry name" value="HTH_TETR_2"/>
    <property type="match status" value="1"/>
</dbReference>
<dbReference type="SUPFAM" id="SSF46689">
    <property type="entry name" value="Homeodomain-like"/>
    <property type="match status" value="1"/>
</dbReference>